<organism evidence="2 3">
    <name type="scientific">Novosphingobium mathurense</name>
    <dbReference type="NCBI Taxonomy" id="428990"/>
    <lineage>
        <taxon>Bacteria</taxon>
        <taxon>Pseudomonadati</taxon>
        <taxon>Pseudomonadota</taxon>
        <taxon>Alphaproteobacteria</taxon>
        <taxon>Sphingomonadales</taxon>
        <taxon>Sphingomonadaceae</taxon>
        <taxon>Novosphingobium</taxon>
    </lineage>
</organism>
<dbReference type="Proteomes" id="UP000190989">
    <property type="component" value="Unassembled WGS sequence"/>
</dbReference>
<evidence type="ECO:0000259" key="1">
    <source>
        <dbReference type="Pfam" id="PF08878"/>
    </source>
</evidence>
<sequence length="257" mass="28372">MAKIAEWCGRTDSKIKTHSLAYFEADAAKLTSAVTYVASVVPGHYTAANRVAHILDKLGKAEAADYIITKLPTGPRSRSGDIGEILASGWVSEFTGYKMGVLKLRWKDHREMAMRGDDILAVRPDAEGTVRFLKGEVKSRASLGQKTIEEARKALLGNDGRPTPHALAFVSDRLFESGDTDLSDLIDKYQLKERIKVDQMSHLMFMFTGNNPCKLLSADLEAYKGRIPQFGVGLRVSSHQDFIKKIFAKVVADGQQP</sequence>
<dbReference type="InterPro" id="IPR014976">
    <property type="entry name" value="AbpA_HamA_C"/>
</dbReference>
<dbReference type="RefSeq" id="WP_245828841.1">
    <property type="nucleotide sequence ID" value="NZ_FVZE01000001.1"/>
</dbReference>
<dbReference type="EMBL" id="FVZE01000001">
    <property type="protein sequence ID" value="SLJ91183.1"/>
    <property type="molecule type" value="Genomic_DNA"/>
</dbReference>
<keyword evidence="3" id="KW-1185">Reference proteome</keyword>
<evidence type="ECO:0000313" key="3">
    <source>
        <dbReference type="Proteomes" id="UP000190989"/>
    </source>
</evidence>
<reference evidence="3" key="1">
    <citation type="submission" date="2017-02" db="EMBL/GenBank/DDBJ databases">
        <authorList>
            <person name="Varghese N."/>
            <person name="Submissions S."/>
        </authorList>
    </citation>
    <scope>NUCLEOTIDE SEQUENCE [LARGE SCALE GENOMIC DNA]</scope>
    <source>
        <strain evidence="3">SM117</strain>
    </source>
</reference>
<dbReference type="Pfam" id="PF08878">
    <property type="entry name" value="HamA"/>
    <property type="match status" value="1"/>
</dbReference>
<proteinExistence type="predicted"/>
<accession>A0A1U6H5Y7</accession>
<evidence type="ECO:0000313" key="2">
    <source>
        <dbReference type="EMBL" id="SLJ91183.1"/>
    </source>
</evidence>
<dbReference type="STRING" id="428990.SAMN06295987_1011334"/>
<gene>
    <name evidence="2" type="ORF">SAMN06295987_1011334</name>
</gene>
<feature type="domain" description="Anti-bacteriophage protein A/HamA C-terminal" evidence="1">
    <location>
        <begin position="11"/>
        <end position="249"/>
    </location>
</feature>
<protein>
    <recommendedName>
        <fullName evidence="1">Anti-bacteriophage protein A/HamA C-terminal domain-containing protein</fullName>
    </recommendedName>
</protein>
<name>A0A1U6H5Y7_9SPHN</name>
<dbReference type="AlphaFoldDB" id="A0A1U6H5Y7"/>